<feature type="short sequence motif" description="DGA/G" evidence="8">
    <location>
        <begin position="373"/>
        <end position="375"/>
    </location>
</feature>
<evidence type="ECO:0000313" key="12">
    <source>
        <dbReference type="Proteomes" id="UP001303046"/>
    </source>
</evidence>
<comment type="catalytic activity">
    <reaction evidence="6">
        <text>a 1,2-diacyl-sn-glycero-3-phosphocholine + H2O = a 1-acyl-sn-glycero-3-phosphocholine + a fatty acid + H(+)</text>
        <dbReference type="Rhea" id="RHEA:15801"/>
        <dbReference type="ChEBI" id="CHEBI:15377"/>
        <dbReference type="ChEBI" id="CHEBI:15378"/>
        <dbReference type="ChEBI" id="CHEBI:28868"/>
        <dbReference type="ChEBI" id="CHEBI:57643"/>
        <dbReference type="ChEBI" id="CHEBI:58168"/>
        <dbReference type="EC" id="3.1.1.4"/>
    </reaction>
    <physiologicalReaction direction="left-to-right" evidence="6">
        <dbReference type="Rhea" id="RHEA:15802"/>
    </physiologicalReaction>
</comment>
<dbReference type="EC" id="3.1.1.4" evidence="1"/>
<keyword evidence="3 8" id="KW-0378">Hydrolase</keyword>
<proteinExistence type="predicted"/>
<evidence type="ECO:0000256" key="8">
    <source>
        <dbReference type="PROSITE-ProRule" id="PRU01161"/>
    </source>
</evidence>
<dbReference type="Pfam" id="PF00023">
    <property type="entry name" value="Ank"/>
    <property type="match status" value="1"/>
</dbReference>
<dbReference type="InterPro" id="IPR047148">
    <property type="entry name" value="PLPL9"/>
</dbReference>
<gene>
    <name evidence="11" type="primary">Necator_chrII.g8039</name>
    <name evidence="11" type="ORF">RB195_020245</name>
</gene>
<evidence type="ECO:0000256" key="1">
    <source>
        <dbReference type="ARBA" id="ARBA00013278"/>
    </source>
</evidence>
<keyword evidence="4 7" id="KW-0040">ANK repeat</keyword>
<dbReference type="SUPFAM" id="SSF52151">
    <property type="entry name" value="FabD/lysophospholipase-like"/>
    <property type="match status" value="1"/>
</dbReference>
<dbReference type="Pfam" id="PF07245">
    <property type="entry name" value="Phlebovirus_G2"/>
    <property type="match status" value="1"/>
</dbReference>
<dbReference type="InterPro" id="IPR009878">
    <property type="entry name" value="Phlebovirus_G2_fusion"/>
</dbReference>
<evidence type="ECO:0000256" key="7">
    <source>
        <dbReference type="PROSITE-ProRule" id="PRU00023"/>
    </source>
</evidence>
<dbReference type="PROSITE" id="PS51635">
    <property type="entry name" value="PNPLA"/>
    <property type="match status" value="1"/>
</dbReference>
<dbReference type="InterPro" id="IPR002641">
    <property type="entry name" value="PNPLA_dom"/>
</dbReference>
<evidence type="ECO:0000313" key="11">
    <source>
        <dbReference type="EMBL" id="KAK6738027.1"/>
    </source>
</evidence>
<evidence type="ECO:0000256" key="2">
    <source>
        <dbReference type="ARBA" id="ARBA00022737"/>
    </source>
</evidence>
<dbReference type="PROSITE" id="PS50297">
    <property type="entry name" value="ANK_REP_REGION"/>
    <property type="match status" value="1"/>
</dbReference>
<evidence type="ECO:0000256" key="5">
    <source>
        <dbReference type="ARBA" id="ARBA00023098"/>
    </source>
</evidence>
<dbReference type="Gene3D" id="1.25.40.20">
    <property type="entry name" value="Ankyrin repeat-containing domain"/>
    <property type="match status" value="1"/>
</dbReference>
<evidence type="ECO:0000256" key="9">
    <source>
        <dbReference type="SAM" id="SignalP"/>
    </source>
</evidence>
<dbReference type="PROSITE" id="PS50088">
    <property type="entry name" value="ANK_REPEAT"/>
    <property type="match status" value="1"/>
</dbReference>
<dbReference type="Gene3D" id="3.40.1090.10">
    <property type="entry name" value="Cytosolic phospholipase A2 catalytic domain"/>
    <property type="match status" value="1"/>
</dbReference>
<protein>
    <recommendedName>
        <fullName evidence="1">phospholipase A2</fullName>
        <ecNumber evidence="1">3.1.1.4</ecNumber>
    </recommendedName>
</protein>
<dbReference type="PANTHER" id="PTHR24139">
    <property type="entry name" value="CALCIUM-INDEPENDENT PHOSPHOLIPASE A2"/>
    <property type="match status" value="1"/>
</dbReference>
<feature type="chain" id="PRO_5045830074" description="phospholipase A2" evidence="9">
    <location>
        <begin position="18"/>
        <end position="738"/>
    </location>
</feature>
<dbReference type="Proteomes" id="UP001303046">
    <property type="component" value="Unassembled WGS sequence"/>
</dbReference>
<feature type="active site" description="Nucleophile" evidence="8">
    <location>
        <position position="241"/>
    </location>
</feature>
<dbReference type="InterPro" id="IPR016035">
    <property type="entry name" value="Acyl_Trfase/lysoPLipase"/>
</dbReference>
<evidence type="ECO:0000256" key="3">
    <source>
        <dbReference type="ARBA" id="ARBA00022801"/>
    </source>
</evidence>
<feature type="repeat" description="ANK" evidence="7">
    <location>
        <begin position="114"/>
        <end position="135"/>
    </location>
</feature>
<accession>A0ABR1CJR6</accession>
<keyword evidence="5 8" id="KW-0443">Lipid metabolism</keyword>
<dbReference type="InterPro" id="IPR002110">
    <property type="entry name" value="Ankyrin_rpt"/>
</dbReference>
<evidence type="ECO:0000259" key="10">
    <source>
        <dbReference type="PROSITE" id="PS51635"/>
    </source>
</evidence>
<dbReference type="Pfam" id="PF01734">
    <property type="entry name" value="Patatin"/>
    <property type="match status" value="1"/>
</dbReference>
<comment type="caution">
    <text evidence="11">The sequence shown here is derived from an EMBL/GenBank/DDBJ whole genome shotgun (WGS) entry which is preliminary data.</text>
</comment>
<sequence length="738" mass="83123">MQKLAVFFLALVLLACAEQKCKVDKDCSPGDKCVEGSCAFNPHCPTVDSPEVKDGCKVQLVADENNCSKIKIVDRDDNTIGRGDDLMNAARTANEGVIMMHYLNELDLTSVDEDGNTALHIAAMNDHAFICRMLIVLSSPVRIWEVKNNAGLTAEDLATDQKVKQDLESLRKGVKRTEYEFTKWNDDLIEKRTDWKENGKVLLALDGGGVKALVLTQILLFLENELGGNLMSRIDWIAGTSSGGTTALMLCHGKTLQEAKRFFLDYRFRVFCGNKVKVPKHNSKGVEDAAKVLFGNNHMGSFPKNGPKVLVVVADTRRSPANLVLFRSFAPKIPESLREQLDYLDPEKILIWKAARCTCAAPFYFDSYNGLSDGGLVANNPTQALIADFLQTTRLEKEYSPVKSVGLDPCMACVISVGTGSSPAENTNGIDLNFNIISNKKNPLEIARGFMTVVNNAKNMLQILVREHIAKAHNLKGQLPEGSTEFWQQPFVSVPKDENIYKIFRCIRWKEEVKLRLKVHNIKETTNQVYVLARRPNVPTRIQNMEMPLSVLSIPPLPALKQTFITSKKPYSNMGQDDDIAASFHDIDNLLPLTRQQVRLIYHPRHAIIAKVDQDVSGEIILNIKDVFDETMIEMTDDTCTVENAQLTGAMDPQEQYEENIRRRQVEYEQKLKRRCSEGRKLIEEVRYKRSCVRLAPTFPSEKEIQKRIRDFLKIGIKITRSNNIGKEYADLRGSRPD</sequence>
<keyword evidence="12" id="KW-1185">Reference proteome</keyword>
<dbReference type="EMBL" id="JAVFWL010000002">
    <property type="protein sequence ID" value="KAK6738027.1"/>
    <property type="molecule type" value="Genomic_DNA"/>
</dbReference>
<keyword evidence="2" id="KW-0677">Repeat</keyword>
<evidence type="ECO:0000256" key="6">
    <source>
        <dbReference type="ARBA" id="ARBA00023422"/>
    </source>
</evidence>
<dbReference type="SUPFAM" id="SSF48403">
    <property type="entry name" value="Ankyrin repeat"/>
    <property type="match status" value="1"/>
</dbReference>
<dbReference type="InterPro" id="IPR036770">
    <property type="entry name" value="Ankyrin_rpt-contain_sf"/>
</dbReference>
<name>A0ABR1CJR6_NECAM</name>
<evidence type="ECO:0000256" key="4">
    <source>
        <dbReference type="ARBA" id="ARBA00023043"/>
    </source>
</evidence>
<keyword evidence="8" id="KW-0442">Lipid degradation</keyword>
<feature type="signal peptide" evidence="9">
    <location>
        <begin position="1"/>
        <end position="17"/>
    </location>
</feature>
<dbReference type="PANTHER" id="PTHR24139:SF34">
    <property type="entry name" value="85_88 KDA CALCIUM-INDEPENDENT PHOSPHOLIPASE A2"/>
    <property type="match status" value="1"/>
</dbReference>
<feature type="active site" description="Proton acceptor" evidence="8">
    <location>
        <position position="373"/>
    </location>
</feature>
<feature type="short sequence motif" description="GXSXG" evidence="8">
    <location>
        <begin position="239"/>
        <end position="243"/>
    </location>
</feature>
<comment type="caution">
    <text evidence="8">Lacks conserved residue(s) required for the propagation of feature annotation.</text>
</comment>
<reference evidence="11 12" key="1">
    <citation type="submission" date="2023-08" db="EMBL/GenBank/DDBJ databases">
        <title>A Necator americanus chromosomal reference genome.</title>
        <authorList>
            <person name="Ilik V."/>
            <person name="Petrzelkova K.J."/>
            <person name="Pardy F."/>
            <person name="Fuh T."/>
            <person name="Niatou-Singa F.S."/>
            <person name="Gouil Q."/>
            <person name="Baker L."/>
            <person name="Ritchie M.E."/>
            <person name="Jex A.R."/>
            <person name="Gazzola D."/>
            <person name="Li H."/>
            <person name="Toshio Fujiwara R."/>
            <person name="Zhan B."/>
            <person name="Aroian R.V."/>
            <person name="Pafco B."/>
            <person name="Schwarz E.M."/>
        </authorList>
    </citation>
    <scope>NUCLEOTIDE SEQUENCE [LARGE SCALE GENOMIC DNA]</scope>
    <source>
        <strain evidence="11 12">Aroian</strain>
        <tissue evidence="11">Whole animal</tissue>
    </source>
</reference>
<feature type="domain" description="PNPLA" evidence="10">
    <location>
        <begin position="203"/>
        <end position="386"/>
    </location>
</feature>
<keyword evidence="9" id="KW-0732">Signal</keyword>
<dbReference type="PROSITE" id="PS51257">
    <property type="entry name" value="PROKAR_LIPOPROTEIN"/>
    <property type="match status" value="1"/>
</dbReference>
<organism evidence="11 12">
    <name type="scientific">Necator americanus</name>
    <name type="common">Human hookworm</name>
    <dbReference type="NCBI Taxonomy" id="51031"/>
    <lineage>
        <taxon>Eukaryota</taxon>
        <taxon>Metazoa</taxon>
        <taxon>Ecdysozoa</taxon>
        <taxon>Nematoda</taxon>
        <taxon>Chromadorea</taxon>
        <taxon>Rhabditida</taxon>
        <taxon>Rhabditina</taxon>
        <taxon>Rhabditomorpha</taxon>
        <taxon>Strongyloidea</taxon>
        <taxon>Ancylostomatidae</taxon>
        <taxon>Bunostominae</taxon>
        <taxon>Necator</taxon>
    </lineage>
</organism>